<dbReference type="InterPro" id="IPR007627">
    <property type="entry name" value="RNA_pol_sigma70_r2"/>
</dbReference>
<evidence type="ECO:0000256" key="1">
    <source>
        <dbReference type="ARBA" id="ARBA00010641"/>
    </source>
</evidence>
<gene>
    <name evidence="8" type="ORF">T190607A01A_20236</name>
</gene>
<dbReference type="InterPro" id="IPR036388">
    <property type="entry name" value="WH-like_DNA-bd_sf"/>
</dbReference>
<dbReference type="InterPro" id="IPR013324">
    <property type="entry name" value="RNA_pol_sigma_r3/r4-like"/>
</dbReference>
<dbReference type="InterPro" id="IPR013325">
    <property type="entry name" value="RNA_pol_sigma_r2"/>
</dbReference>
<keyword evidence="4" id="KW-0238">DNA-binding</keyword>
<evidence type="ECO:0000256" key="2">
    <source>
        <dbReference type="ARBA" id="ARBA00023015"/>
    </source>
</evidence>
<dbReference type="Pfam" id="PF04542">
    <property type="entry name" value="Sigma70_r2"/>
    <property type="match status" value="1"/>
</dbReference>
<dbReference type="NCBIfam" id="TIGR02937">
    <property type="entry name" value="sigma70-ECF"/>
    <property type="match status" value="1"/>
</dbReference>
<keyword evidence="2" id="KW-0805">Transcription regulation</keyword>
<dbReference type="Proteomes" id="UP001497416">
    <property type="component" value="Unassembled WGS sequence"/>
</dbReference>
<keyword evidence="3" id="KW-0731">Sigma factor</keyword>
<keyword evidence="9" id="KW-1185">Reference proteome</keyword>
<name>A0ABM9NYP9_9FLAO</name>
<dbReference type="SUPFAM" id="SSF88946">
    <property type="entry name" value="Sigma2 domain of RNA polymerase sigma factors"/>
    <property type="match status" value="1"/>
</dbReference>
<comment type="similarity">
    <text evidence="1">Belongs to the sigma-70 factor family. ECF subfamily.</text>
</comment>
<evidence type="ECO:0000259" key="6">
    <source>
        <dbReference type="Pfam" id="PF04542"/>
    </source>
</evidence>
<dbReference type="Gene3D" id="1.10.1740.10">
    <property type="match status" value="1"/>
</dbReference>
<comment type="caution">
    <text evidence="8">The sequence shown here is derived from an EMBL/GenBank/DDBJ whole genome shotgun (WGS) entry which is preliminary data.</text>
</comment>
<evidence type="ECO:0000259" key="7">
    <source>
        <dbReference type="Pfam" id="PF08281"/>
    </source>
</evidence>
<dbReference type="CDD" id="cd06171">
    <property type="entry name" value="Sigma70_r4"/>
    <property type="match status" value="1"/>
</dbReference>
<evidence type="ECO:0000256" key="5">
    <source>
        <dbReference type="ARBA" id="ARBA00023163"/>
    </source>
</evidence>
<evidence type="ECO:0000256" key="3">
    <source>
        <dbReference type="ARBA" id="ARBA00023082"/>
    </source>
</evidence>
<dbReference type="RefSeq" id="WP_348711650.1">
    <property type="nucleotide sequence ID" value="NZ_CAXIXY010000004.1"/>
</dbReference>
<evidence type="ECO:0000313" key="8">
    <source>
        <dbReference type="EMBL" id="CAL2084040.1"/>
    </source>
</evidence>
<keyword evidence="5" id="KW-0804">Transcription</keyword>
<dbReference type="PANTHER" id="PTHR43133:SF8">
    <property type="entry name" value="RNA POLYMERASE SIGMA FACTOR HI_1459-RELATED"/>
    <property type="match status" value="1"/>
</dbReference>
<evidence type="ECO:0000313" key="9">
    <source>
        <dbReference type="Proteomes" id="UP001497416"/>
    </source>
</evidence>
<reference evidence="8 9" key="1">
    <citation type="submission" date="2024-05" db="EMBL/GenBank/DDBJ databases">
        <authorList>
            <person name="Duchaud E."/>
        </authorList>
    </citation>
    <scope>NUCLEOTIDE SEQUENCE [LARGE SCALE GENOMIC DNA]</scope>
    <source>
        <strain evidence="8">Ena-SAMPLE-TAB-13-05-2024-13:56:06:370-140302</strain>
    </source>
</reference>
<dbReference type="InterPro" id="IPR013249">
    <property type="entry name" value="RNA_pol_sigma70_r4_t2"/>
</dbReference>
<organism evidence="8 9">
    <name type="scientific">Tenacibaculum platacis</name>
    <dbReference type="NCBI Taxonomy" id="3137852"/>
    <lineage>
        <taxon>Bacteria</taxon>
        <taxon>Pseudomonadati</taxon>
        <taxon>Bacteroidota</taxon>
        <taxon>Flavobacteriia</taxon>
        <taxon>Flavobacteriales</taxon>
        <taxon>Flavobacteriaceae</taxon>
        <taxon>Tenacibaculum</taxon>
    </lineage>
</organism>
<accession>A0ABM9NYP9</accession>
<evidence type="ECO:0000256" key="4">
    <source>
        <dbReference type="ARBA" id="ARBA00023125"/>
    </source>
</evidence>
<dbReference type="InterPro" id="IPR014284">
    <property type="entry name" value="RNA_pol_sigma-70_dom"/>
</dbReference>
<dbReference type="Gene3D" id="1.10.10.10">
    <property type="entry name" value="Winged helix-like DNA-binding domain superfamily/Winged helix DNA-binding domain"/>
    <property type="match status" value="1"/>
</dbReference>
<dbReference type="EMBL" id="CAXIXY010000004">
    <property type="protein sequence ID" value="CAL2084040.1"/>
    <property type="molecule type" value="Genomic_DNA"/>
</dbReference>
<dbReference type="PANTHER" id="PTHR43133">
    <property type="entry name" value="RNA POLYMERASE ECF-TYPE SIGMA FACTO"/>
    <property type="match status" value="1"/>
</dbReference>
<feature type="domain" description="RNA polymerase sigma factor 70 region 4 type 2" evidence="7">
    <location>
        <begin position="110"/>
        <end position="162"/>
    </location>
</feature>
<feature type="domain" description="RNA polymerase sigma-70 region 2" evidence="6">
    <location>
        <begin position="17"/>
        <end position="81"/>
    </location>
</feature>
<dbReference type="SUPFAM" id="SSF88659">
    <property type="entry name" value="Sigma3 and sigma4 domains of RNA polymerase sigma factors"/>
    <property type="match status" value="1"/>
</dbReference>
<protein>
    <submittedName>
        <fullName evidence="8">RNA polymerase sigma-70 factor, ECF subfamily</fullName>
    </submittedName>
</protein>
<dbReference type="InterPro" id="IPR039425">
    <property type="entry name" value="RNA_pol_sigma-70-like"/>
</dbReference>
<dbReference type="Pfam" id="PF08281">
    <property type="entry name" value="Sigma70_r4_2"/>
    <property type="match status" value="1"/>
</dbReference>
<sequence length="173" mass="20479">MEGNFSVCEEHVYDQIYNTHAESLRNHLYFKFGDLNQAEDIVQEAFIKLWQKCSSIIYEKAAAFLYTVSKNLFIDVIRSKKVALKFEKNSMPSHDIEDPYFHLRTKEFQQKLETVISELPEKQREAFLLNRIEKLTYKEIAERLEISQTAVEKRISKALIKLKEITELQKRSI</sequence>
<proteinExistence type="inferred from homology"/>